<feature type="region of interest" description="Disordered" evidence="1">
    <location>
        <begin position="1"/>
        <end position="153"/>
    </location>
</feature>
<feature type="compositionally biased region" description="Low complexity" evidence="1">
    <location>
        <begin position="88"/>
        <end position="101"/>
    </location>
</feature>
<gene>
    <name evidence="2" type="ORF">OCS_05739</name>
</gene>
<dbReference type="PANTHER" id="PTHR12360:SF12">
    <property type="entry name" value="TRANSCRIPTIONAL REPRESSOR NF-X1"/>
    <property type="match status" value="1"/>
</dbReference>
<dbReference type="PANTHER" id="PTHR12360">
    <property type="entry name" value="NUCLEAR TRANSCRIPTION FACTOR, X-BOX BINDING 1 NFX1"/>
    <property type="match status" value="1"/>
</dbReference>
<dbReference type="eggNOG" id="KOG1952">
    <property type="taxonomic scope" value="Eukaryota"/>
</dbReference>
<proteinExistence type="predicted"/>
<dbReference type="AlphaFoldDB" id="T5A9Q8"/>
<dbReference type="CDD" id="cd16492">
    <property type="entry name" value="RING-CH-C4HC3_NFX1-like"/>
    <property type="match status" value="1"/>
</dbReference>
<feature type="compositionally biased region" description="Polar residues" evidence="1">
    <location>
        <begin position="138"/>
        <end position="150"/>
    </location>
</feature>
<accession>T5A9Q8</accession>
<name>T5A9Q8_OPHSC</name>
<dbReference type="GO" id="GO:0000122">
    <property type="term" value="P:negative regulation of transcription by RNA polymerase II"/>
    <property type="evidence" value="ECO:0007669"/>
    <property type="project" value="TreeGrafter"/>
</dbReference>
<dbReference type="GO" id="GO:0000981">
    <property type="term" value="F:DNA-binding transcription factor activity, RNA polymerase II-specific"/>
    <property type="evidence" value="ECO:0007669"/>
    <property type="project" value="TreeGrafter"/>
</dbReference>
<dbReference type="InterPro" id="IPR034078">
    <property type="entry name" value="NFX1_fam"/>
</dbReference>
<feature type="compositionally biased region" description="Basic residues" evidence="1">
    <location>
        <begin position="16"/>
        <end position="32"/>
    </location>
</feature>
<dbReference type="EMBL" id="KE654511">
    <property type="protein sequence ID" value="EQK98547.1"/>
    <property type="molecule type" value="Genomic_DNA"/>
</dbReference>
<dbReference type="HOGENOM" id="CLU_565114_0_0_1"/>
<organism evidence="2 3">
    <name type="scientific">Ophiocordyceps sinensis (strain Co18 / CGMCC 3.14243)</name>
    <name type="common">Yarsagumba caterpillar fungus</name>
    <name type="synonym">Hirsutella sinensis</name>
    <dbReference type="NCBI Taxonomy" id="911162"/>
    <lineage>
        <taxon>Eukaryota</taxon>
        <taxon>Fungi</taxon>
        <taxon>Dikarya</taxon>
        <taxon>Ascomycota</taxon>
        <taxon>Pezizomycotina</taxon>
        <taxon>Sordariomycetes</taxon>
        <taxon>Hypocreomycetidae</taxon>
        <taxon>Hypocreales</taxon>
        <taxon>Ophiocordycipitaceae</taxon>
        <taxon>Ophiocordyceps</taxon>
    </lineage>
</organism>
<dbReference type="Proteomes" id="UP000019374">
    <property type="component" value="Unassembled WGS sequence"/>
</dbReference>
<dbReference type="Gene3D" id="3.30.40.10">
    <property type="entry name" value="Zinc/RING finger domain, C3HC4 (zinc finger)"/>
    <property type="match status" value="1"/>
</dbReference>
<evidence type="ECO:0000313" key="2">
    <source>
        <dbReference type="EMBL" id="EQK98547.1"/>
    </source>
</evidence>
<evidence type="ECO:0000256" key="1">
    <source>
        <dbReference type="SAM" id="MobiDB-lite"/>
    </source>
</evidence>
<feature type="compositionally biased region" description="Basic and acidic residues" evidence="1">
    <location>
        <begin position="59"/>
        <end position="76"/>
    </location>
</feature>
<sequence length="483" mass="51728">MPDTEGSQPRPQSQRQRGRGHPGRRSGRGGRGRAHEDGSGPGGGNVSSRDPPSIAATRPESRQQEVASERPSESHRGRSRRGRGPRPGGRVAAGRGTPRPATYRSFGGHLTSEADESGSAAPFLSADAPEFVPGQPVVSRSGQPRATAQDQPRVKLPKSMAADLGTRIHEDISNWNYECAICTDDVLRTSHVWSCTVCWTVVHLKCARKWHDNQTKQADFQSEPQSESTWRCPGCNSKLLDSPGSYHCWCGKEFKPSPASAALPPHSCGQTTLSAVRADGPVSVVLLRQEFVSEAVPGDGLRKWLELPGANRVTQGCAVDAIPGSRRYATAAASRSSFPATIGKMPIGHLTWRTMLGLRAHSAANSRATEALTVAFTTVQSHAMLRTSSHHTAPSHRMWLIIALVVRPSSTNSWTVPDSPVKTPSRAARNPARTRFHVGIGARRNVTLGPAASAVRRLTFIAGAAGQAPSRCVTKGTYSILSA</sequence>
<dbReference type="InterPro" id="IPR013083">
    <property type="entry name" value="Znf_RING/FYVE/PHD"/>
</dbReference>
<dbReference type="OrthoDB" id="6512771at2759"/>
<protein>
    <submittedName>
        <fullName evidence="2">Zinc finger domain-containing protein</fullName>
    </submittedName>
</protein>
<evidence type="ECO:0000313" key="3">
    <source>
        <dbReference type="Proteomes" id="UP000019374"/>
    </source>
</evidence>
<reference evidence="2 3" key="1">
    <citation type="journal article" date="2013" name="Chin. Sci. Bull.">
        <title>Genome survey uncovers the secrets of sex and lifestyle in caterpillar fungus.</title>
        <authorList>
            <person name="Hu X."/>
            <person name="Zhang Y."/>
            <person name="Xiao G."/>
            <person name="Zheng P."/>
            <person name="Xia Y."/>
            <person name="Zhang X."/>
            <person name="St Leger R.J."/>
            <person name="Liu X."/>
            <person name="Wang C."/>
        </authorList>
    </citation>
    <scope>NUCLEOTIDE SEQUENCE [LARGE SCALE GENOMIC DNA]</scope>
    <source>
        <strain evidence="3">Co18 / CGMCC 3.14243</strain>
        <tissue evidence="2">Fruit-body</tissue>
    </source>
</reference>
<feature type="compositionally biased region" description="Low complexity" evidence="1">
    <location>
        <begin position="1"/>
        <end position="15"/>
    </location>
</feature>
<dbReference type="GO" id="GO:0005634">
    <property type="term" value="C:nucleus"/>
    <property type="evidence" value="ECO:0007669"/>
    <property type="project" value="TreeGrafter"/>
</dbReference>
<dbReference type="GO" id="GO:0000977">
    <property type="term" value="F:RNA polymerase II transcription regulatory region sequence-specific DNA binding"/>
    <property type="evidence" value="ECO:0007669"/>
    <property type="project" value="TreeGrafter"/>
</dbReference>